<dbReference type="AlphaFoldDB" id="A0A1B7HM13"/>
<evidence type="ECO:0000256" key="1">
    <source>
        <dbReference type="SAM" id="Phobius"/>
    </source>
</evidence>
<gene>
    <name evidence="2" type="ORF">M977_04550</name>
</gene>
<dbReference type="PATRIC" id="fig|1354253.4.peg.4682"/>
<organism evidence="2 3">
    <name type="scientific">Buttiauxella gaviniae ATCC 51604</name>
    <dbReference type="NCBI Taxonomy" id="1354253"/>
    <lineage>
        <taxon>Bacteria</taxon>
        <taxon>Pseudomonadati</taxon>
        <taxon>Pseudomonadota</taxon>
        <taxon>Gammaproteobacteria</taxon>
        <taxon>Enterobacterales</taxon>
        <taxon>Enterobacteriaceae</taxon>
        <taxon>Buttiauxella</taxon>
    </lineage>
</organism>
<name>A0A1B7HM13_9ENTR</name>
<keyword evidence="1" id="KW-0472">Membrane</keyword>
<keyword evidence="1" id="KW-1133">Transmembrane helix</keyword>
<reference evidence="2 3" key="1">
    <citation type="submission" date="2016-04" db="EMBL/GenBank/DDBJ databases">
        <title>ATOL: Assembling a taxonomically balanced genome-scale reconstruction of the evolutionary history of the Enterobacteriaceae.</title>
        <authorList>
            <person name="Plunkett G.III."/>
            <person name="Neeno-Eckwall E.C."/>
            <person name="Glasner J.D."/>
            <person name="Perna N.T."/>
        </authorList>
    </citation>
    <scope>NUCLEOTIDE SEQUENCE [LARGE SCALE GENOMIC DNA]</scope>
    <source>
        <strain evidence="2 3">ATCC 51604</strain>
    </source>
</reference>
<dbReference type="Proteomes" id="UP000078504">
    <property type="component" value="Unassembled WGS sequence"/>
</dbReference>
<dbReference type="EMBL" id="LXEP01000050">
    <property type="protein sequence ID" value="OAT16640.1"/>
    <property type="molecule type" value="Genomic_DNA"/>
</dbReference>
<comment type="caution">
    <text evidence="2">The sequence shown here is derived from an EMBL/GenBank/DDBJ whole genome shotgun (WGS) entry which is preliminary data.</text>
</comment>
<protein>
    <submittedName>
        <fullName evidence="2">Uncharacterized protein</fullName>
    </submittedName>
</protein>
<proteinExistence type="predicted"/>
<feature type="transmembrane region" description="Helical" evidence="1">
    <location>
        <begin position="65"/>
        <end position="86"/>
    </location>
</feature>
<evidence type="ECO:0000313" key="3">
    <source>
        <dbReference type="Proteomes" id="UP000078504"/>
    </source>
</evidence>
<evidence type="ECO:0000313" key="2">
    <source>
        <dbReference type="EMBL" id="OAT16640.1"/>
    </source>
</evidence>
<accession>A0A1B7HM13</accession>
<sequence>MPDYCFFQQGKQTVVLERSDSDKTARLTEQGYEKQFEEVSAIDEKHALARFADIRREKRIDQHNFLAGAIAMPLIGILTAVAINLFRKK</sequence>
<keyword evidence="1" id="KW-0812">Transmembrane</keyword>
<dbReference type="RefSeq" id="WP_064519149.1">
    <property type="nucleotide sequence ID" value="NZ_LXEP01000050.1"/>
</dbReference>